<protein>
    <recommendedName>
        <fullName evidence="4">Protein rds1</fullName>
    </recommendedName>
</protein>
<keyword evidence="1" id="KW-0732">Signal</keyword>
<dbReference type="PANTHER" id="PTHR38705:SF1">
    <property type="entry name" value="PROTEIN RDS1"/>
    <property type="match status" value="1"/>
</dbReference>
<reference evidence="3" key="1">
    <citation type="journal article" date="2014" name="Proc. Natl. Acad. Sci. U.S.A.">
        <title>Extensive sampling of basidiomycete genomes demonstrates inadequacy of the white-rot/brown-rot paradigm for wood decay fungi.</title>
        <authorList>
            <person name="Riley R."/>
            <person name="Salamov A.A."/>
            <person name="Brown D.W."/>
            <person name="Nagy L.G."/>
            <person name="Floudas D."/>
            <person name="Held B.W."/>
            <person name="Levasseur A."/>
            <person name="Lombard V."/>
            <person name="Morin E."/>
            <person name="Otillar R."/>
            <person name="Lindquist E.A."/>
            <person name="Sun H."/>
            <person name="LaButti K.M."/>
            <person name="Schmutz J."/>
            <person name="Jabbour D."/>
            <person name="Luo H."/>
            <person name="Baker S.E."/>
            <person name="Pisabarro A.G."/>
            <person name="Walton J.D."/>
            <person name="Blanchette R.A."/>
            <person name="Henrissat B."/>
            <person name="Martin F."/>
            <person name="Cullen D."/>
            <person name="Hibbett D.S."/>
            <person name="Grigoriev I.V."/>
        </authorList>
    </citation>
    <scope>NUCLEOTIDE SEQUENCE [LARGE SCALE GENOMIC DNA]</scope>
    <source>
        <strain evidence="3">MUCL 33604</strain>
    </source>
</reference>
<dbReference type="HOGENOM" id="CLU_029630_0_0_1"/>
<name>A0A067PVN8_9AGAM</name>
<feature type="chain" id="PRO_5001643519" description="Protein rds1" evidence="1">
    <location>
        <begin position="19"/>
        <end position="303"/>
    </location>
</feature>
<proteinExistence type="predicted"/>
<dbReference type="EMBL" id="KL197717">
    <property type="protein sequence ID" value="KDQ58804.1"/>
    <property type="molecule type" value="Genomic_DNA"/>
</dbReference>
<evidence type="ECO:0008006" key="4">
    <source>
        <dbReference type="Google" id="ProtNLM"/>
    </source>
</evidence>
<dbReference type="Pfam" id="PF13668">
    <property type="entry name" value="Ferritin_2"/>
    <property type="match status" value="1"/>
</dbReference>
<dbReference type="InterPro" id="IPR039254">
    <property type="entry name" value="Rds1"/>
</dbReference>
<dbReference type="InParanoid" id="A0A067PVN8"/>
<evidence type="ECO:0000313" key="3">
    <source>
        <dbReference type="Proteomes" id="UP000027265"/>
    </source>
</evidence>
<dbReference type="InterPro" id="IPR009078">
    <property type="entry name" value="Ferritin-like_SF"/>
</dbReference>
<dbReference type="OrthoDB" id="1001765at2759"/>
<dbReference type="AlphaFoldDB" id="A0A067PVN8"/>
<keyword evidence="3" id="KW-1185">Reference proteome</keyword>
<sequence length="303" mass="31486">MRSFAFVTLAVGALSAYALPSMKRAVDDTTVLNFALTLEHLENAFYSGALAKFDEAAFESAGLPSWARGRFVQIGQHEAAHVAFLSAALGSAATQPCEYSFPYTDPKSFAALSQALEGVGVSAYAGAAQYITNKDYLTAAAVVLSTEARHASWVAGAVNKIEPWSGPLDIPLGLNEVYTLAAAFITSCPSTNPALPVKAFPALTLALSSPASAYPNSQKITPGSTTSLTYSPTSSSDYAVFFTGLTPIFVQVSNGKVVVPDTLMGTSYVVISTSNDATGLEAGVVAGPAILEIDFDSQGNVEA</sequence>
<gene>
    <name evidence="2" type="ORF">JAAARDRAFT_47125</name>
</gene>
<evidence type="ECO:0000256" key="1">
    <source>
        <dbReference type="SAM" id="SignalP"/>
    </source>
</evidence>
<feature type="signal peptide" evidence="1">
    <location>
        <begin position="1"/>
        <end position="18"/>
    </location>
</feature>
<dbReference type="SUPFAM" id="SSF47240">
    <property type="entry name" value="Ferritin-like"/>
    <property type="match status" value="1"/>
</dbReference>
<dbReference type="PANTHER" id="PTHR38705">
    <property type="entry name" value="PROTEIN RDS1"/>
    <property type="match status" value="1"/>
</dbReference>
<organism evidence="2 3">
    <name type="scientific">Jaapia argillacea MUCL 33604</name>
    <dbReference type="NCBI Taxonomy" id="933084"/>
    <lineage>
        <taxon>Eukaryota</taxon>
        <taxon>Fungi</taxon>
        <taxon>Dikarya</taxon>
        <taxon>Basidiomycota</taxon>
        <taxon>Agaricomycotina</taxon>
        <taxon>Agaricomycetes</taxon>
        <taxon>Agaricomycetidae</taxon>
        <taxon>Jaapiales</taxon>
        <taxon>Jaapiaceae</taxon>
        <taxon>Jaapia</taxon>
    </lineage>
</organism>
<dbReference type="Proteomes" id="UP000027265">
    <property type="component" value="Unassembled WGS sequence"/>
</dbReference>
<dbReference type="STRING" id="933084.A0A067PVN8"/>
<accession>A0A067PVN8</accession>
<evidence type="ECO:0000313" key="2">
    <source>
        <dbReference type="EMBL" id="KDQ58804.1"/>
    </source>
</evidence>